<accession>A0AAD9I7V7</accession>
<proteinExistence type="predicted"/>
<keyword evidence="2" id="KW-1185">Reference proteome</keyword>
<protein>
    <submittedName>
        <fullName evidence="1">Uncharacterized protein</fullName>
    </submittedName>
</protein>
<dbReference type="AlphaFoldDB" id="A0AAD9I7V7"/>
<comment type="caution">
    <text evidence="1">The sequence shown here is derived from an EMBL/GenBank/DDBJ whole genome shotgun (WGS) entry which is preliminary data.</text>
</comment>
<dbReference type="EMBL" id="JAQQPM010000006">
    <property type="protein sequence ID" value="KAK2072846.1"/>
    <property type="molecule type" value="Genomic_DNA"/>
</dbReference>
<reference evidence="1" key="1">
    <citation type="journal article" date="2023" name="Mol. Plant Microbe Interact.">
        <title>Elucidating the Obligate Nature and Biological Capacity of an Invasive Fungal Corn Pathogen.</title>
        <authorList>
            <person name="MacCready J.S."/>
            <person name="Roggenkamp E.M."/>
            <person name="Gdanetz K."/>
            <person name="Chilvers M.I."/>
        </authorList>
    </citation>
    <scope>NUCLEOTIDE SEQUENCE</scope>
    <source>
        <strain evidence="1">PM02</strain>
    </source>
</reference>
<name>A0AAD9I7V7_9PEZI</name>
<evidence type="ECO:0000313" key="1">
    <source>
        <dbReference type="EMBL" id="KAK2072846.1"/>
    </source>
</evidence>
<evidence type="ECO:0000313" key="2">
    <source>
        <dbReference type="Proteomes" id="UP001217918"/>
    </source>
</evidence>
<dbReference type="SUPFAM" id="SSF52047">
    <property type="entry name" value="RNI-like"/>
    <property type="match status" value="1"/>
</dbReference>
<sequence length="407" mass="46204">MRQCKLQIRVYGAINTSDCPLAHLFPFPPLRHNFDSGDPEKTVGLSPLALLPRIYTLDLKCGWWNWEDLSRLPGNAPHLNMMQACHLTFEHGMNSVAGLERHWKIFTHPTLRALSIEQRGNYPEPDDHSFMDHVDVESLKGTLALTSLQLQGLDVHTLSRVLELPRALEYLTLQFAPKRIPQYFFVRLTMDRSDEVLGNLFSPLLSSLISLDFQHMYLSNFKWGMFQRLRYLRVHEDHFFPYVGRVWGDLTLGDLIPPTLETLEIFGCKFGVKPQISPPFPKGSEAAVENDRLGAALRRLADELAVGYKPGVHDPIEALLDDENDENDEDGDEAALNETFLNGARERAQTPQHSSRRRCRHLRVITIQRAEGLVPANLVPEGLVLKALAWRFREQGISFSIKAAALG</sequence>
<dbReference type="Proteomes" id="UP001217918">
    <property type="component" value="Unassembled WGS sequence"/>
</dbReference>
<gene>
    <name evidence="1" type="ORF">P8C59_007176</name>
</gene>
<organism evidence="1 2">
    <name type="scientific">Phyllachora maydis</name>
    <dbReference type="NCBI Taxonomy" id="1825666"/>
    <lineage>
        <taxon>Eukaryota</taxon>
        <taxon>Fungi</taxon>
        <taxon>Dikarya</taxon>
        <taxon>Ascomycota</taxon>
        <taxon>Pezizomycotina</taxon>
        <taxon>Sordariomycetes</taxon>
        <taxon>Sordariomycetidae</taxon>
        <taxon>Phyllachorales</taxon>
        <taxon>Phyllachoraceae</taxon>
        <taxon>Phyllachora</taxon>
    </lineage>
</organism>